<name>A0A2S6FIB5_9PSED</name>
<dbReference type="EMBL" id="NIRS01000005">
    <property type="protein sequence ID" value="PPK37162.1"/>
    <property type="molecule type" value="Genomic_DNA"/>
</dbReference>
<dbReference type="AlphaFoldDB" id="A0A2S6FIB5"/>
<comment type="caution">
    <text evidence="1">The sequence shown here is derived from an EMBL/GenBank/DDBJ whole genome shotgun (WGS) entry which is preliminary data.</text>
</comment>
<organism evidence="1 2">
    <name type="scientific">Pseudomonas laurylsulfatiphila</name>
    <dbReference type="NCBI Taxonomy" id="2011015"/>
    <lineage>
        <taxon>Bacteria</taxon>
        <taxon>Pseudomonadati</taxon>
        <taxon>Pseudomonadota</taxon>
        <taxon>Gammaproteobacteria</taxon>
        <taxon>Pseudomonadales</taxon>
        <taxon>Pseudomonadaceae</taxon>
        <taxon>Pseudomonas</taxon>
    </lineage>
</organism>
<sequence length="178" mass="20455">MRRKGKGTDLRNQTFKSNARKLTYQAFIKNIAPRALKMDVAAVRFEPITTAALEKCHLWEGATIYPWDHIPDWKRKDAKGLDLAIWYGQNLCGLSYATPRRSALCLKVVLLQSDPDRSHPLRGLIAPIAILAADFYARMLGCREIEIQDPDPNVVFYYRDLGFDFDHNNRLVIYLSDQ</sequence>
<reference evidence="2" key="1">
    <citation type="submission" date="2017-06" db="EMBL/GenBank/DDBJ databases">
        <authorList>
            <person name="Furmanczyk E.M."/>
        </authorList>
    </citation>
    <scope>NUCLEOTIDE SEQUENCE [LARGE SCALE GENOMIC DNA]</scope>
    <source>
        <strain evidence="2">AP3_16</strain>
    </source>
</reference>
<proteinExistence type="predicted"/>
<keyword evidence="1" id="KW-0808">Transferase</keyword>
<gene>
    <name evidence="1" type="ORF">CD175_20175</name>
</gene>
<keyword evidence="2" id="KW-1185">Reference proteome</keyword>
<dbReference type="Proteomes" id="UP000238541">
    <property type="component" value="Unassembled WGS sequence"/>
</dbReference>
<dbReference type="GO" id="GO:0016740">
    <property type="term" value="F:transferase activity"/>
    <property type="evidence" value="ECO:0007669"/>
    <property type="project" value="UniProtKB-KW"/>
</dbReference>
<protein>
    <submittedName>
        <fullName evidence="1">N-acetyltransferase</fullName>
    </submittedName>
</protein>
<dbReference type="RefSeq" id="WP_104450264.1">
    <property type="nucleotide sequence ID" value="NZ_JBLZZR010000360.1"/>
</dbReference>
<evidence type="ECO:0000313" key="1">
    <source>
        <dbReference type="EMBL" id="PPK37162.1"/>
    </source>
</evidence>
<evidence type="ECO:0000313" key="2">
    <source>
        <dbReference type="Proteomes" id="UP000238541"/>
    </source>
</evidence>
<accession>A0A2S6FIB5</accession>